<reference evidence="2" key="1">
    <citation type="journal article" date="2019" name="Int. J. Syst. Evol. Microbiol.">
        <title>The Global Catalogue of Microorganisms (GCM) 10K type strain sequencing project: providing services to taxonomists for standard genome sequencing and annotation.</title>
        <authorList>
            <consortium name="The Broad Institute Genomics Platform"/>
            <consortium name="The Broad Institute Genome Sequencing Center for Infectious Disease"/>
            <person name="Wu L."/>
            <person name="Ma J."/>
        </authorList>
    </citation>
    <scope>NUCLEOTIDE SEQUENCE [LARGE SCALE GENOMIC DNA]</scope>
    <source>
        <strain evidence="2">CGMCC 1.12990</strain>
    </source>
</reference>
<evidence type="ECO:0000313" key="2">
    <source>
        <dbReference type="Proteomes" id="UP000601361"/>
    </source>
</evidence>
<accession>A0ABQ1WZ05</accession>
<comment type="caution">
    <text evidence="1">The sequence shown here is derived from an EMBL/GenBank/DDBJ whole genome shotgun (WGS) entry which is preliminary data.</text>
</comment>
<dbReference type="Proteomes" id="UP000601361">
    <property type="component" value="Unassembled WGS sequence"/>
</dbReference>
<evidence type="ECO:0000313" key="1">
    <source>
        <dbReference type="EMBL" id="GGG51871.1"/>
    </source>
</evidence>
<proteinExistence type="predicted"/>
<protein>
    <recommendedName>
        <fullName evidence="3">DUF1735 domain-containing protein</fullName>
    </recommendedName>
</protein>
<evidence type="ECO:0008006" key="3">
    <source>
        <dbReference type="Google" id="ProtNLM"/>
    </source>
</evidence>
<gene>
    <name evidence="1" type="ORF">GCM10011378_30140</name>
</gene>
<sequence length="133" mass="14136">MSCEKDDEVVMVMPKANIVFDDNIEKISADYKVNQPITLKIRVGNEATSVRVISNYTVAAGAKTKEFTLPVTNGVATFTVAANDLRNTSDGAVVGAGTAPASTRAANTFNLRVDALLAGGAYESRFYTLTVVQ</sequence>
<organism evidence="1 2">
    <name type="scientific">Hymenobacter glacieicola</name>
    <dbReference type="NCBI Taxonomy" id="1562124"/>
    <lineage>
        <taxon>Bacteria</taxon>
        <taxon>Pseudomonadati</taxon>
        <taxon>Bacteroidota</taxon>
        <taxon>Cytophagia</taxon>
        <taxon>Cytophagales</taxon>
        <taxon>Hymenobacteraceae</taxon>
        <taxon>Hymenobacter</taxon>
    </lineage>
</organism>
<name>A0ABQ1WZ05_9BACT</name>
<dbReference type="EMBL" id="BMGS01000008">
    <property type="protein sequence ID" value="GGG51871.1"/>
    <property type="molecule type" value="Genomic_DNA"/>
</dbReference>
<keyword evidence="2" id="KW-1185">Reference proteome</keyword>